<dbReference type="InterPro" id="IPR039420">
    <property type="entry name" value="WalR-like"/>
</dbReference>
<evidence type="ECO:0000256" key="6">
    <source>
        <dbReference type="PROSITE-ProRule" id="PRU00169"/>
    </source>
</evidence>
<evidence type="ECO:0000256" key="4">
    <source>
        <dbReference type="ARBA" id="ARBA00023125"/>
    </source>
</evidence>
<feature type="domain" description="Response regulatory" evidence="8">
    <location>
        <begin position="13"/>
        <end position="128"/>
    </location>
</feature>
<dbReference type="InterPro" id="IPR001789">
    <property type="entry name" value="Sig_transdc_resp-reg_receiver"/>
</dbReference>
<evidence type="ECO:0000256" key="5">
    <source>
        <dbReference type="ARBA" id="ARBA00023163"/>
    </source>
</evidence>
<evidence type="ECO:0000256" key="2">
    <source>
        <dbReference type="ARBA" id="ARBA00023012"/>
    </source>
</evidence>
<proteinExistence type="predicted"/>
<dbReference type="Gene3D" id="1.10.10.10">
    <property type="entry name" value="Winged helix-like DNA-binding domain superfamily/Winged helix DNA-binding domain"/>
    <property type="match status" value="1"/>
</dbReference>
<keyword evidence="2" id="KW-0902">Two-component regulatory system</keyword>
<keyword evidence="11" id="KW-1185">Reference proteome</keyword>
<keyword evidence="3" id="KW-0805">Transcription regulation</keyword>
<reference evidence="11" key="1">
    <citation type="journal article" date="2019" name="Int. J. Syst. Evol. Microbiol.">
        <title>The Global Catalogue of Microorganisms (GCM) 10K type strain sequencing project: providing services to taxonomists for standard genome sequencing and annotation.</title>
        <authorList>
            <consortium name="The Broad Institute Genomics Platform"/>
            <consortium name="The Broad Institute Genome Sequencing Center for Infectious Disease"/>
            <person name="Wu L."/>
            <person name="Ma J."/>
        </authorList>
    </citation>
    <scope>NUCLEOTIDE SEQUENCE [LARGE SCALE GENOMIC DNA]</scope>
    <source>
        <strain evidence="11">KCTC 52141</strain>
    </source>
</reference>
<evidence type="ECO:0000259" key="9">
    <source>
        <dbReference type="PROSITE" id="PS51755"/>
    </source>
</evidence>
<dbReference type="PROSITE" id="PS51755">
    <property type="entry name" value="OMPR_PHOB"/>
    <property type="match status" value="1"/>
</dbReference>
<dbReference type="RefSeq" id="WP_339615781.1">
    <property type="nucleotide sequence ID" value="NZ_AP031500.1"/>
</dbReference>
<dbReference type="SUPFAM" id="SSF46894">
    <property type="entry name" value="C-terminal effector domain of the bipartite response regulators"/>
    <property type="match status" value="1"/>
</dbReference>
<dbReference type="Gene3D" id="3.40.50.2300">
    <property type="match status" value="1"/>
</dbReference>
<dbReference type="InterPro" id="IPR036388">
    <property type="entry name" value="WH-like_DNA-bd_sf"/>
</dbReference>
<evidence type="ECO:0000259" key="8">
    <source>
        <dbReference type="PROSITE" id="PS50110"/>
    </source>
</evidence>
<name>A0ABV7HS42_9GAMM</name>
<dbReference type="PROSITE" id="PS50110">
    <property type="entry name" value="RESPONSE_REGULATORY"/>
    <property type="match status" value="1"/>
</dbReference>
<dbReference type="SMART" id="SM00862">
    <property type="entry name" value="Trans_reg_C"/>
    <property type="match status" value="1"/>
</dbReference>
<dbReference type="InterPro" id="IPR001867">
    <property type="entry name" value="OmpR/PhoB-type_DNA-bd"/>
</dbReference>
<feature type="DNA-binding region" description="OmpR/PhoB-type" evidence="7">
    <location>
        <begin position="146"/>
        <end position="245"/>
    </location>
</feature>
<organism evidence="10 11">
    <name type="scientific">Gilvimarinus japonicus</name>
    <dbReference type="NCBI Taxonomy" id="1796469"/>
    <lineage>
        <taxon>Bacteria</taxon>
        <taxon>Pseudomonadati</taxon>
        <taxon>Pseudomonadota</taxon>
        <taxon>Gammaproteobacteria</taxon>
        <taxon>Cellvibrionales</taxon>
        <taxon>Cellvibrionaceae</taxon>
        <taxon>Gilvimarinus</taxon>
    </lineage>
</organism>
<evidence type="ECO:0000256" key="1">
    <source>
        <dbReference type="ARBA" id="ARBA00022553"/>
    </source>
</evidence>
<evidence type="ECO:0000313" key="11">
    <source>
        <dbReference type="Proteomes" id="UP001595548"/>
    </source>
</evidence>
<gene>
    <name evidence="10" type="ORF">ACFOEB_15505</name>
</gene>
<evidence type="ECO:0000256" key="7">
    <source>
        <dbReference type="PROSITE-ProRule" id="PRU01091"/>
    </source>
</evidence>
<keyword evidence="5" id="KW-0804">Transcription</keyword>
<dbReference type="CDD" id="cd00383">
    <property type="entry name" value="trans_reg_C"/>
    <property type="match status" value="1"/>
</dbReference>
<comment type="caution">
    <text evidence="10">The sequence shown here is derived from an EMBL/GenBank/DDBJ whole genome shotgun (WGS) entry which is preliminary data.</text>
</comment>
<keyword evidence="4 7" id="KW-0238">DNA-binding</keyword>
<evidence type="ECO:0000313" key="10">
    <source>
        <dbReference type="EMBL" id="MFC3156617.1"/>
    </source>
</evidence>
<feature type="modified residue" description="4-aspartylphosphate" evidence="6">
    <location>
        <position position="67"/>
    </location>
</feature>
<dbReference type="PANTHER" id="PTHR48111:SF21">
    <property type="entry name" value="DNA-BINDING DUAL MASTER TRANSCRIPTIONAL REGULATOR RPAA"/>
    <property type="match status" value="1"/>
</dbReference>
<dbReference type="Proteomes" id="UP001595548">
    <property type="component" value="Unassembled WGS sequence"/>
</dbReference>
<dbReference type="InterPro" id="IPR016032">
    <property type="entry name" value="Sig_transdc_resp-reg_C-effctor"/>
</dbReference>
<dbReference type="PANTHER" id="PTHR48111">
    <property type="entry name" value="REGULATOR OF RPOS"/>
    <property type="match status" value="1"/>
</dbReference>
<keyword evidence="1 6" id="KW-0597">Phosphoprotein</keyword>
<dbReference type="SUPFAM" id="SSF52172">
    <property type="entry name" value="CheY-like"/>
    <property type="match status" value="1"/>
</dbReference>
<sequence length="253" mass="28466">MDPTPLELSTLARTLWVGRNDDLQASVLVEFQTEGWTLTTCPVDANTTGNTLAGHLPDDGFDVILLDADALETPWEVLALLHQWQTAPVIVLARNCSLCVNAFRRGADDFLAKPINPLELLMRCSALLRRTNTRRTSPPSTRNQNNAALTLGPLVLYRHERLISYNNRPIQLTAIQFKLLLCMARNHNLLLNKADLHRWVLNKSYCRDDRSIDMHLSRIRKKLETAGMPPDAIQTVRGHGYQLSLLPSAMPTN</sequence>
<dbReference type="Pfam" id="PF00486">
    <property type="entry name" value="Trans_reg_C"/>
    <property type="match status" value="1"/>
</dbReference>
<protein>
    <submittedName>
        <fullName evidence="10">Response regulator transcription factor</fullName>
    </submittedName>
</protein>
<accession>A0ABV7HS42</accession>
<evidence type="ECO:0000256" key="3">
    <source>
        <dbReference type="ARBA" id="ARBA00023015"/>
    </source>
</evidence>
<dbReference type="InterPro" id="IPR011006">
    <property type="entry name" value="CheY-like_superfamily"/>
</dbReference>
<feature type="domain" description="OmpR/PhoB-type" evidence="9">
    <location>
        <begin position="146"/>
        <end position="245"/>
    </location>
</feature>
<dbReference type="EMBL" id="JBHRTL010000031">
    <property type="protein sequence ID" value="MFC3156617.1"/>
    <property type="molecule type" value="Genomic_DNA"/>
</dbReference>